<keyword evidence="2" id="KW-1185">Reference proteome</keyword>
<dbReference type="Gene3D" id="1.10.357.10">
    <property type="entry name" value="Tetracycline Repressor, domain 2"/>
    <property type="match status" value="1"/>
</dbReference>
<protein>
    <submittedName>
        <fullName evidence="1">TetR/AcrR family transcriptional regulator</fullName>
    </submittedName>
</protein>
<evidence type="ECO:0000313" key="2">
    <source>
        <dbReference type="Proteomes" id="UP000443582"/>
    </source>
</evidence>
<dbReference type="SUPFAM" id="SSF46689">
    <property type="entry name" value="Homeodomain-like"/>
    <property type="match status" value="1"/>
</dbReference>
<organism evidence="1 2">
    <name type="scientific">Halobacteriovorax vibrionivorans</name>
    <dbReference type="NCBI Taxonomy" id="2152716"/>
    <lineage>
        <taxon>Bacteria</taxon>
        <taxon>Pseudomonadati</taxon>
        <taxon>Bdellovibrionota</taxon>
        <taxon>Bacteriovoracia</taxon>
        <taxon>Bacteriovoracales</taxon>
        <taxon>Halobacteriovoraceae</taxon>
        <taxon>Halobacteriovorax</taxon>
    </lineage>
</organism>
<dbReference type="EMBL" id="QDKL01000002">
    <property type="protein sequence ID" value="RZF21587.1"/>
    <property type="molecule type" value="Genomic_DNA"/>
</dbReference>
<proteinExistence type="predicted"/>
<comment type="caution">
    <text evidence="1">The sequence shown here is derived from an EMBL/GenBank/DDBJ whole genome shotgun (WGS) entry which is preliminary data.</text>
</comment>
<sequence length="196" mass="22746">MKVKQDSKEAIYEGVLNLLDEVPILDLSVSKLKKHTGLSTGTFYYHFPNGIEDIFKSLFVKLTSRIRNEVYQAAISAKTIDETLDALVTTYFNWHKNNLRESSFFWRVSESGFSEIRHLIQKEYRSLSTKIYEVLCEQGESEGVKVISPNILDAFLYGAARELIHSWIGRGRREEEFEKMRVEFIDALHRACIDKN</sequence>
<gene>
    <name evidence="1" type="ORF">DAY19_07825</name>
</gene>
<dbReference type="PANTHER" id="PTHR43479:SF11">
    <property type="entry name" value="ACREF_ENVCD OPERON REPRESSOR-RELATED"/>
    <property type="match status" value="1"/>
</dbReference>
<evidence type="ECO:0000313" key="1">
    <source>
        <dbReference type="EMBL" id="RZF21587.1"/>
    </source>
</evidence>
<reference evidence="2" key="1">
    <citation type="journal article" date="2019" name="Int. J. Syst. Evol. Microbiol.">
        <title>Halobacteriovorax valvorus sp. nov., a novel prokaryotic predator isolated from coastal seawater of China.</title>
        <authorList>
            <person name="Chen M.-X."/>
        </authorList>
    </citation>
    <scope>NUCLEOTIDE SEQUENCE [LARGE SCALE GENOMIC DNA]</scope>
    <source>
        <strain evidence="2">BL9</strain>
    </source>
</reference>
<dbReference type="PANTHER" id="PTHR43479">
    <property type="entry name" value="ACREF/ENVCD OPERON REPRESSOR-RELATED"/>
    <property type="match status" value="1"/>
</dbReference>
<dbReference type="Proteomes" id="UP000443582">
    <property type="component" value="Unassembled WGS sequence"/>
</dbReference>
<name>A0ABY0IF66_9BACT</name>
<accession>A0ABY0IF66</accession>
<dbReference type="InterPro" id="IPR050624">
    <property type="entry name" value="HTH-type_Tx_Regulator"/>
</dbReference>
<dbReference type="Gene3D" id="1.10.10.60">
    <property type="entry name" value="Homeodomain-like"/>
    <property type="match status" value="1"/>
</dbReference>
<dbReference type="InterPro" id="IPR009057">
    <property type="entry name" value="Homeodomain-like_sf"/>
</dbReference>